<keyword evidence="2" id="KW-1185">Reference proteome</keyword>
<gene>
    <name evidence="1" type="ORF">CPT_Muldoon_141</name>
</gene>
<accession>A0A5P8PHA6</accession>
<name>A0A5P8PHA6_9CAUD</name>
<evidence type="ECO:0000313" key="1">
    <source>
        <dbReference type="EMBL" id="QFR56092.1"/>
    </source>
</evidence>
<reference evidence="2" key="1">
    <citation type="submission" date="2019-06" db="EMBL/GenBank/DDBJ databases">
        <title>Complete genome sequence of Serratia marcescens phage Muldoon.</title>
        <authorList>
            <person name="Campbell S."/>
            <person name="Atkinson C."/>
            <person name="Moreland R."/>
            <person name="Liu M."/>
            <person name="Ramsey J."/>
            <person name="Leavitt J."/>
        </authorList>
    </citation>
    <scope>NUCLEOTIDE SEQUENCE [LARGE SCALE GENOMIC DNA]</scope>
</reference>
<dbReference type="EMBL" id="MN095771">
    <property type="protein sequence ID" value="QFR56092.1"/>
    <property type="molecule type" value="Genomic_DNA"/>
</dbReference>
<organism evidence="1 2">
    <name type="scientific">Serratia phage Muldoon</name>
    <dbReference type="NCBI Taxonomy" id="2601678"/>
    <lineage>
        <taxon>Viruses</taxon>
        <taxon>Duplodnaviria</taxon>
        <taxon>Heunggongvirae</taxon>
        <taxon>Uroviricota</taxon>
        <taxon>Caudoviricetes</taxon>
        <taxon>Muldoonvirus</taxon>
        <taxon>Muldoonvirus muldoon</taxon>
    </lineage>
</organism>
<dbReference type="Proteomes" id="UP000326777">
    <property type="component" value="Genome"/>
</dbReference>
<protein>
    <submittedName>
        <fullName evidence="1">Uncharacterized protein</fullName>
    </submittedName>
</protein>
<proteinExistence type="predicted"/>
<sequence length="129" mass="14866">MIIYSTLLGIWTLGNAPQLSNLPGAIGLPIYKADRKLIFHSDFVLDRDETGMMTLIKSRLTFNKSPLMFDSLVEFNKFRLFIYEQAGAIPDSIKLDENKKQIYRHACISKITDFSDYEEAIKLMQIRTL</sequence>
<evidence type="ECO:0000313" key="2">
    <source>
        <dbReference type="Proteomes" id="UP000326777"/>
    </source>
</evidence>